<name>A0AAV7VPY4_PLEWA</name>
<feature type="compositionally biased region" description="Basic and acidic residues" evidence="1">
    <location>
        <begin position="1"/>
        <end position="22"/>
    </location>
</feature>
<gene>
    <name evidence="2" type="ORF">NDU88_005920</name>
</gene>
<feature type="region of interest" description="Disordered" evidence="1">
    <location>
        <begin position="1"/>
        <end position="33"/>
    </location>
</feature>
<protein>
    <recommendedName>
        <fullName evidence="4">Reverse transcriptase domain-containing protein</fullName>
    </recommendedName>
</protein>
<dbReference type="PANTHER" id="PTHR21301:SF13">
    <property type="match status" value="1"/>
</dbReference>
<dbReference type="PANTHER" id="PTHR21301">
    <property type="entry name" value="REVERSE TRANSCRIPTASE"/>
    <property type="match status" value="1"/>
</dbReference>
<evidence type="ECO:0000313" key="3">
    <source>
        <dbReference type="Proteomes" id="UP001066276"/>
    </source>
</evidence>
<organism evidence="2 3">
    <name type="scientific">Pleurodeles waltl</name>
    <name type="common">Iberian ribbed newt</name>
    <dbReference type="NCBI Taxonomy" id="8319"/>
    <lineage>
        <taxon>Eukaryota</taxon>
        <taxon>Metazoa</taxon>
        <taxon>Chordata</taxon>
        <taxon>Craniata</taxon>
        <taxon>Vertebrata</taxon>
        <taxon>Euteleostomi</taxon>
        <taxon>Amphibia</taxon>
        <taxon>Batrachia</taxon>
        <taxon>Caudata</taxon>
        <taxon>Salamandroidea</taxon>
        <taxon>Salamandridae</taxon>
        <taxon>Pleurodelinae</taxon>
        <taxon>Pleurodeles</taxon>
    </lineage>
</organism>
<accession>A0AAV7VPY4</accession>
<evidence type="ECO:0000313" key="2">
    <source>
        <dbReference type="EMBL" id="KAJ1202119.1"/>
    </source>
</evidence>
<evidence type="ECO:0000256" key="1">
    <source>
        <dbReference type="SAM" id="MobiDB-lite"/>
    </source>
</evidence>
<dbReference type="EMBL" id="JANPWB010000003">
    <property type="protein sequence ID" value="KAJ1202119.1"/>
    <property type="molecule type" value="Genomic_DNA"/>
</dbReference>
<evidence type="ECO:0008006" key="4">
    <source>
        <dbReference type="Google" id="ProtNLM"/>
    </source>
</evidence>
<keyword evidence="3" id="KW-1185">Reference proteome</keyword>
<sequence>MGRDADQDCEVDAERERDTNREQDEEAGAFVETGDTCQPVTQLLNPGGMWLAQKQGTAMGASFAPTYANLYMGCWEQEVAWSDDNDSYMDKVVLWVRYIDDLFIMWDGSEQSLLD</sequence>
<dbReference type="AlphaFoldDB" id="A0AAV7VPY4"/>
<proteinExistence type="predicted"/>
<reference evidence="2" key="1">
    <citation type="journal article" date="2022" name="bioRxiv">
        <title>Sequencing and chromosome-scale assembly of the giantPleurodeles waltlgenome.</title>
        <authorList>
            <person name="Brown T."/>
            <person name="Elewa A."/>
            <person name="Iarovenko S."/>
            <person name="Subramanian E."/>
            <person name="Araus A.J."/>
            <person name="Petzold A."/>
            <person name="Susuki M."/>
            <person name="Suzuki K.-i.T."/>
            <person name="Hayashi T."/>
            <person name="Toyoda A."/>
            <person name="Oliveira C."/>
            <person name="Osipova E."/>
            <person name="Leigh N.D."/>
            <person name="Simon A."/>
            <person name="Yun M.H."/>
        </authorList>
    </citation>
    <scope>NUCLEOTIDE SEQUENCE</scope>
    <source>
        <strain evidence="2">20211129_DDA</strain>
        <tissue evidence="2">Liver</tissue>
    </source>
</reference>
<comment type="caution">
    <text evidence="2">The sequence shown here is derived from an EMBL/GenBank/DDBJ whole genome shotgun (WGS) entry which is preliminary data.</text>
</comment>
<dbReference type="Proteomes" id="UP001066276">
    <property type="component" value="Chromosome 2_1"/>
</dbReference>